<dbReference type="RefSeq" id="XP_017998817.1">
    <property type="nucleotide sequence ID" value="XM_018146030.1"/>
</dbReference>
<feature type="compositionally biased region" description="Acidic residues" evidence="1">
    <location>
        <begin position="260"/>
        <end position="280"/>
    </location>
</feature>
<organism evidence="2 3">
    <name type="scientific">Cyphellophora attinorum</name>
    <dbReference type="NCBI Taxonomy" id="1664694"/>
    <lineage>
        <taxon>Eukaryota</taxon>
        <taxon>Fungi</taxon>
        <taxon>Dikarya</taxon>
        <taxon>Ascomycota</taxon>
        <taxon>Pezizomycotina</taxon>
        <taxon>Eurotiomycetes</taxon>
        <taxon>Chaetothyriomycetidae</taxon>
        <taxon>Chaetothyriales</taxon>
        <taxon>Cyphellophoraceae</taxon>
        <taxon>Cyphellophora</taxon>
    </lineage>
</organism>
<evidence type="ECO:0000256" key="1">
    <source>
        <dbReference type="SAM" id="MobiDB-lite"/>
    </source>
</evidence>
<feature type="region of interest" description="Disordered" evidence="1">
    <location>
        <begin position="178"/>
        <end position="247"/>
    </location>
</feature>
<comment type="caution">
    <text evidence="2">The sequence shown here is derived from an EMBL/GenBank/DDBJ whole genome shotgun (WGS) entry which is preliminary data.</text>
</comment>
<feature type="compositionally biased region" description="Acidic residues" evidence="1">
    <location>
        <begin position="178"/>
        <end position="198"/>
    </location>
</feature>
<protein>
    <submittedName>
        <fullName evidence="2">Uncharacterized protein</fullName>
    </submittedName>
</protein>
<dbReference type="GeneID" id="28737910"/>
<sequence length="314" mass="33155">MPVPFESNVTGSPTPRPEDGLPNGKDDEDVVDVTVFGVFEALVTSGVVWEVVEESTLELDVSKGAVVAVDIVFDDSDGDSLDEGNSVAELGKVTERVSTVDCVEATTDDTYLEPSGLVVSKLTTELVISVLSWAELEVDDSRFNRTDAVELDSPLEVTNALVKDDVKSLAVLADSEVDADDAKDDACEDSSSDDSDGESDVKSDVDDVEAEVCKDDANVDTEVDGAKAEVCEDDSGVDSDVDSGVDDVKAKVCEEDSSVDFDVDSEVDDSSVDSGVDSEVDDVKSEICEDDSIVDPNVDSVVNALDNTAVELLV</sequence>
<reference evidence="2 3" key="1">
    <citation type="submission" date="2015-06" db="EMBL/GenBank/DDBJ databases">
        <title>Draft genome of the ant-associated black yeast Phialophora attae CBS 131958.</title>
        <authorList>
            <person name="Moreno L.F."/>
            <person name="Stielow B.J."/>
            <person name="de Hoog S."/>
            <person name="Vicente V.A."/>
            <person name="Weiss V.A."/>
            <person name="de Vries M."/>
            <person name="Cruz L.M."/>
            <person name="Souza E.M."/>
        </authorList>
    </citation>
    <scope>NUCLEOTIDE SEQUENCE [LARGE SCALE GENOMIC DNA]</scope>
    <source>
        <strain evidence="2 3">CBS 131958</strain>
    </source>
</reference>
<gene>
    <name evidence="2" type="ORF">AB675_5793</name>
</gene>
<name>A0A0N1NXQ2_9EURO</name>
<dbReference type="EMBL" id="LFJN01000017">
    <property type="protein sequence ID" value="KPI38854.1"/>
    <property type="molecule type" value="Genomic_DNA"/>
</dbReference>
<evidence type="ECO:0000313" key="3">
    <source>
        <dbReference type="Proteomes" id="UP000038010"/>
    </source>
</evidence>
<dbReference type="Proteomes" id="UP000038010">
    <property type="component" value="Unassembled WGS sequence"/>
</dbReference>
<dbReference type="VEuPathDB" id="FungiDB:AB675_5793"/>
<feature type="compositionally biased region" description="Basic and acidic residues" evidence="1">
    <location>
        <begin position="199"/>
        <end position="217"/>
    </location>
</feature>
<accession>A0A0N1NXQ2</accession>
<keyword evidence="3" id="KW-1185">Reference proteome</keyword>
<evidence type="ECO:0000313" key="2">
    <source>
        <dbReference type="EMBL" id="KPI38854.1"/>
    </source>
</evidence>
<feature type="region of interest" description="Disordered" evidence="1">
    <location>
        <begin position="260"/>
        <end position="281"/>
    </location>
</feature>
<feature type="region of interest" description="Disordered" evidence="1">
    <location>
        <begin position="1"/>
        <end position="27"/>
    </location>
</feature>
<proteinExistence type="predicted"/>
<feature type="compositionally biased region" description="Acidic residues" evidence="1">
    <location>
        <begin position="231"/>
        <end position="245"/>
    </location>
</feature>
<dbReference type="AlphaFoldDB" id="A0A0N1NXQ2"/>